<protein>
    <submittedName>
        <fullName evidence="1">Erythromycin esterase</fullName>
        <ecNumber evidence="1">3.1.1.-</ecNumber>
    </submittedName>
</protein>
<organism evidence="1 2">
    <name type="scientific">Catenuloplanes niger</name>
    <dbReference type="NCBI Taxonomy" id="587534"/>
    <lineage>
        <taxon>Bacteria</taxon>
        <taxon>Bacillati</taxon>
        <taxon>Actinomycetota</taxon>
        <taxon>Actinomycetes</taxon>
        <taxon>Micromonosporales</taxon>
        <taxon>Micromonosporaceae</taxon>
        <taxon>Catenuloplanes</taxon>
    </lineage>
</organism>
<dbReference type="PANTHER" id="PTHR31299">
    <property type="entry name" value="ESTERASE, PUTATIVE (AFU_ORTHOLOGUE AFUA_1G05850)-RELATED"/>
    <property type="match status" value="1"/>
</dbReference>
<proteinExistence type="predicted"/>
<dbReference type="Proteomes" id="UP001183629">
    <property type="component" value="Unassembled WGS sequence"/>
</dbReference>
<dbReference type="RefSeq" id="WP_310411130.1">
    <property type="nucleotide sequence ID" value="NZ_JAVDYC010000001.1"/>
</dbReference>
<reference evidence="1 2" key="1">
    <citation type="submission" date="2023-07" db="EMBL/GenBank/DDBJ databases">
        <title>Sequencing the genomes of 1000 actinobacteria strains.</title>
        <authorList>
            <person name="Klenk H.-P."/>
        </authorList>
    </citation>
    <scope>NUCLEOTIDE SEQUENCE [LARGE SCALE GENOMIC DNA]</scope>
    <source>
        <strain evidence="1 2">DSM 44711</strain>
    </source>
</reference>
<evidence type="ECO:0000313" key="1">
    <source>
        <dbReference type="EMBL" id="MDR7321789.1"/>
    </source>
</evidence>
<dbReference type="CDD" id="cd14728">
    <property type="entry name" value="Ere-like"/>
    <property type="match status" value="1"/>
</dbReference>
<comment type="caution">
    <text evidence="1">The sequence shown here is derived from an EMBL/GenBank/DDBJ whole genome shotgun (WGS) entry which is preliminary data.</text>
</comment>
<keyword evidence="2" id="KW-1185">Reference proteome</keyword>
<keyword evidence="1" id="KW-0378">Hydrolase</keyword>
<dbReference type="PANTHER" id="PTHR31299:SF0">
    <property type="entry name" value="ESTERASE, PUTATIVE (AFU_ORTHOLOGUE AFUA_1G05850)-RELATED"/>
    <property type="match status" value="1"/>
</dbReference>
<name>A0AAE3ZN08_9ACTN</name>
<dbReference type="SUPFAM" id="SSF159501">
    <property type="entry name" value="EreA/ChaN-like"/>
    <property type="match status" value="1"/>
</dbReference>
<dbReference type="Gene3D" id="3.40.1660.10">
    <property type="entry name" value="EreA-like (biosynthetic domain)"/>
    <property type="match status" value="2"/>
</dbReference>
<dbReference type="EC" id="3.1.1.-" evidence="1"/>
<dbReference type="GO" id="GO:0016787">
    <property type="term" value="F:hydrolase activity"/>
    <property type="evidence" value="ECO:0007669"/>
    <property type="project" value="UniProtKB-KW"/>
</dbReference>
<dbReference type="Pfam" id="PF05139">
    <property type="entry name" value="Erythro_esteras"/>
    <property type="match status" value="1"/>
</dbReference>
<dbReference type="InterPro" id="IPR007815">
    <property type="entry name" value="Emycin_Estase"/>
</dbReference>
<dbReference type="AlphaFoldDB" id="A0AAE3ZN08"/>
<gene>
    <name evidence="1" type="ORF">J2S44_002039</name>
</gene>
<dbReference type="EMBL" id="JAVDYC010000001">
    <property type="protein sequence ID" value="MDR7321789.1"/>
    <property type="molecule type" value="Genomic_DNA"/>
</dbReference>
<dbReference type="GO" id="GO:0046677">
    <property type="term" value="P:response to antibiotic"/>
    <property type="evidence" value="ECO:0007669"/>
    <property type="project" value="InterPro"/>
</dbReference>
<accession>A0AAE3ZN08</accession>
<dbReference type="InterPro" id="IPR052036">
    <property type="entry name" value="Hydrolase/PRTase-associated"/>
</dbReference>
<sequence>MRIALSTVDPDPPLDDLEPLRALIGGARVVGIGESAHYVREYQLLRHRLLRFLVERMGFTAYAQESGYSEGRALASWVAGAPGDFPADALTYRFGNAPETRRTFEWMRAHGAVGYTGLDLPGDLASMLPALDGLDAHTDPGAAGSLASLRELVTRWAGPHPMPAFAAYLAMSPADRDAQTVLLADLATRMDALRPLHPHPTTAAPVGRDRIAGPVEAPSAGGGDRAAVPAVTGRGRVADSAEWVAARHGLRLAVLLDAQLRAQARAAGGATAELAVNARDAAMAETARLLLTRGERLVIGAANSHLTRTPLPAAGIELPTLGAHLAADLGADFVAIALTTVAGRVLTRRRSATAPEGVEITEADLEPPADGSIEALLAADAPVLADVRALDAVRTRVLDTYQDVPVARAYDLVVCLSTVTPTVR</sequence>
<evidence type="ECO:0000313" key="2">
    <source>
        <dbReference type="Proteomes" id="UP001183629"/>
    </source>
</evidence>